<feature type="region of interest" description="Disordered" evidence="2">
    <location>
        <begin position="392"/>
        <end position="416"/>
    </location>
</feature>
<gene>
    <name evidence="4" type="ORF">BOX15_Mlig021561g2</name>
</gene>
<comment type="caution">
    <text evidence="4">The sequence shown here is derived from an EMBL/GenBank/DDBJ whole genome shotgun (WGS) entry which is preliminary data.</text>
</comment>
<dbReference type="GO" id="GO:0045664">
    <property type="term" value="P:regulation of neuron differentiation"/>
    <property type="evidence" value="ECO:0007669"/>
    <property type="project" value="TreeGrafter"/>
</dbReference>
<feature type="domain" description="C2H2-type" evidence="3">
    <location>
        <begin position="312"/>
        <end position="341"/>
    </location>
</feature>
<evidence type="ECO:0000256" key="2">
    <source>
        <dbReference type="SAM" id="MobiDB-lite"/>
    </source>
</evidence>
<sequence length="1018" mass="109903">MRRTLMLDDICRRLQLSRTDTPEGVVGEATPQPPPAGSPSTESLPPPECKRKRLDNLGSSDKADVQDEWDEDQPLNLCTREQEAVDLTSCHGNSGVGGGGGDSLSSAGSAPSTTAPNGEFDGLCLNKPSLFKGKLAQTLEAAEASTNEPQPHQQQQPLLPQLQPPPPQRPESYIRRYLGFENCGDPGCRSACVREHYHCGDCRRPLGRREEMIRHVKWHKKRAESLALGFLRYSPADQCGSSTCSFNGRQTHYHCAHRGCAKVYISTSDVQIHANYHRKDAAIIRQGFQRFRATEECPDSTCQYQKERTTHFHCLRPNCSFTFKNKTDMEKHRGHHARNDQFARDGFRKYMKYETCEFADCKFSRLMNHIHCIREGCDFVVHSSSQILSHCRKHERRGRDDSGSAAAAAASGSSAADFNNAQDAAVEEHQEDDDVSGDDSRYAIVADRATLAELEASRAAVRAKLEAADKDQLLLGHCKRFTANDPCQARCELLFKDHQHCLLCPATFRSKERARDHARLHFLDGEFAAALFYRHQPEEACPHCSDSGSVHLHCRYCLARPSADGEAEQAAAPPLACLNHVRCHEAVQLPPPIPPTSKADQQQAAAAAPRLEWQQRRRGRPPKSASLTTSSSVSIAAQPQPPQLEASPEALFDDGSLALLRREHFLAASSGGRPICGFRMAGAADSPEACGQGDSGCPFADSSNVVEHFHCVRPRCNWASDSLAELNEHRRSFHGQLGELPPGFEYFSPRVACRWPGCQRSGSAGHFHCVRPRCGYVFVRPTTMAAHLAKHEAANASLPALPPPPPPLPPLLQYPSQPLLYSADCPCGRPACPLSERTHAHCSHPDCDGAFADAQQLRSHSCVGRPAATPGGRAPDSAAAAAAAAAAAMAAAAAASWPMGILVDHFERFPSSCGVASCPFGCPHAHCTLCPEFRSADPKLLAEHAAAHAASAAAAATAAAAAAAASAAPTEASDEAEVNDSGADAATDGDSDDEEGNCTASSEPADLTAVSAAFVPHY</sequence>
<keyword evidence="1" id="KW-0863">Zinc-finger</keyword>
<dbReference type="PANTHER" id="PTHR12451">
    <property type="entry name" value="TRANSCRIPTION FACTOR CASTOR PROTEIN MING -RELATED"/>
    <property type="match status" value="1"/>
</dbReference>
<feature type="domain" description="C2H2-type" evidence="3">
    <location>
        <begin position="197"/>
        <end position="224"/>
    </location>
</feature>
<feature type="region of interest" description="Disordered" evidence="2">
    <location>
        <begin position="15"/>
        <end position="74"/>
    </location>
</feature>
<dbReference type="OrthoDB" id="10063916at2759"/>
<accession>A0A267EJ43</accession>
<feature type="compositionally biased region" description="Low complexity" evidence="2">
    <location>
        <begin position="403"/>
        <end position="416"/>
    </location>
</feature>
<dbReference type="PANTHER" id="PTHR12451:SF0">
    <property type="entry name" value="ZINC FINGER PROTEIN CASTOR HOMOLOG 1"/>
    <property type="match status" value="1"/>
</dbReference>
<dbReference type="PROSITE" id="PS00028">
    <property type="entry name" value="ZINC_FINGER_C2H2_1"/>
    <property type="match status" value="5"/>
</dbReference>
<dbReference type="GO" id="GO:0005634">
    <property type="term" value="C:nucleus"/>
    <property type="evidence" value="ECO:0007669"/>
    <property type="project" value="TreeGrafter"/>
</dbReference>
<feature type="compositionally biased region" description="Low complexity" evidence="2">
    <location>
        <begin position="149"/>
        <end position="161"/>
    </location>
</feature>
<evidence type="ECO:0000259" key="3">
    <source>
        <dbReference type="PROSITE" id="PS50157"/>
    </source>
</evidence>
<dbReference type="AlphaFoldDB" id="A0A267EJ43"/>
<name>A0A267EJ43_9PLAT</name>
<dbReference type="GO" id="GO:0000981">
    <property type="term" value="F:DNA-binding transcription factor activity, RNA polymerase II-specific"/>
    <property type="evidence" value="ECO:0007669"/>
    <property type="project" value="TreeGrafter"/>
</dbReference>
<dbReference type="SMART" id="SM00355">
    <property type="entry name" value="ZnF_C2H2"/>
    <property type="match status" value="9"/>
</dbReference>
<reference evidence="4 5" key="1">
    <citation type="submission" date="2017-06" db="EMBL/GenBank/DDBJ databases">
        <title>A platform for efficient transgenesis in Macrostomum lignano, a flatworm model organism for stem cell research.</title>
        <authorList>
            <person name="Berezikov E."/>
        </authorList>
    </citation>
    <scope>NUCLEOTIDE SEQUENCE [LARGE SCALE GENOMIC DNA]</scope>
    <source>
        <strain evidence="4">DV1</strain>
        <tissue evidence="4">Whole organism</tissue>
    </source>
</reference>
<dbReference type="EMBL" id="NIVC01002020">
    <property type="protein sequence ID" value="PAA61543.1"/>
    <property type="molecule type" value="Genomic_DNA"/>
</dbReference>
<dbReference type="GO" id="GO:0008270">
    <property type="term" value="F:zinc ion binding"/>
    <property type="evidence" value="ECO:0007669"/>
    <property type="project" value="UniProtKB-KW"/>
</dbReference>
<dbReference type="PROSITE" id="PS50157">
    <property type="entry name" value="ZINC_FINGER_C2H2_2"/>
    <property type="match status" value="3"/>
</dbReference>
<feature type="region of interest" description="Disordered" evidence="2">
    <location>
        <begin position="140"/>
        <end position="171"/>
    </location>
</feature>
<feature type="region of interest" description="Disordered" evidence="2">
    <location>
        <begin position="89"/>
        <end position="121"/>
    </location>
</feature>
<proteinExistence type="predicted"/>
<keyword evidence="1" id="KW-0479">Metal-binding</keyword>
<dbReference type="STRING" id="282301.A0A267EJ43"/>
<dbReference type="GO" id="GO:0000977">
    <property type="term" value="F:RNA polymerase II transcription regulatory region sequence-specific DNA binding"/>
    <property type="evidence" value="ECO:0007669"/>
    <property type="project" value="TreeGrafter"/>
</dbReference>
<evidence type="ECO:0000313" key="4">
    <source>
        <dbReference type="EMBL" id="PAA61543.1"/>
    </source>
</evidence>
<organism evidence="4 5">
    <name type="scientific">Macrostomum lignano</name>
    <dbReference type="NCBI Taxonomy" id="282301"/>
    <lineage>
        <taxon>Eukaryota</taxon>
        <taxon>Metazoa</taxon>
        <taxon>Spiralia</taxon>
        <taxon>Lophotrochozoa</taxon>
        <taxon>Platyhelminthes</taxon>
        <taxon>Rhabditophora</taxon>
        <taxon>Macrostomorpha</taxon>
        <taxon>Macrostomida</taxon>
        <taxon>Macrostomidae</taxon>
        <taxon>Macrostomum</taxon>
    </lineage>
</organism>
<feature type="domain" description="C2H2-type" evidence="3">
    <location>
        <begin position="767"/>
        <end position="796"/>
    </location>
</feature>
<dbReference type="Proteomes" id="UP000215902">
    <property type="component" value="Unassembled WGS sequence"/>
</dbReference>
<evidence type="ECO:0000256" key="1">
    <source>
        <dbReference type="PROSITE-ProRule" id="PRU00042"/>
    </source>
</evidence>
<feature type="region of interest" description="Disordered" evidence="2">
    <location>
        <begin position="967"/>
        <end position="1004"/>
    </location>
</feature>
<protein>
    <recommendedName>
        <fullName evidence="3">C2H2-type domain-containing protein</fullName>
    </recommendedName>
</protein>
<dbReference type="InterPro" id="IPR013087">
    <property type="entry name" value="Znf_C2H2_type"/>
</dbReference>
<dbReference type="GO" id="GO:0045944">
    <property type="term" value="P:positive regulation of transcription by RNA polymerase II"/>
    <property type="evidence" value="ECO:0007669"/>
    <property type="project" value="TreeGrafter"/>
</dbReference>
<feature type="region of interest" description="Disordered" evidence="2">
    <location>
        <begin position="588"/>
        <end position="648"/>
    </location>
</feature>
<feature type="compositionally biased region" description="Low complexity" evidence="2">
    <location>
        <begin position="599"/>
        <end position="608"/>
    </location>
</feature>
<dbReference type="InterPro" id="IPR040373">
    <property type="entry name" value="CASZ1"/>
</dbReference>
<feature type="compositionally biased region" description="Acidic residues" evidence="2">
    <location>
        <begin position="987"/>
        <end position="996"/>
    </location>
</feature>
<evidence type="ECO:0000313" key="5">
    <source>
        <dbReference type="Proteomes" id="UP000215902"/>
    </source>
</evidence>
<keyword evidence="5" id="KW-1185">Reference proteome</keyword>
<keyword evidence="1" id="KW-0862">Zinc</keyword>
<feature type="compositionally biased region" description="Low complexity" evidence="2">
    <location>
        <begin position="624"/>
        <end position="637"/>
    </location>
</feature>